<dbReference type="EMBL" id="CABM01000050">
    <property type="protein sequence ID" value="CBH98290.1"/>
    <property type="molecule type" value="Genomic_DNA"/>
</dbReference>
<sequence>MSENSTTASQIGPQGEKPRKRSMFTFWMVVLVTAAPFVASTFFFFVIKPQGKPPYGELIQPQRQVPQLQLATLTGKSVDLRKYNGYWLMIVAGPAACGKSCQSLLYDIRQFFIAAGDDRYRVARIWLVTDSGPVNPGVFEPAEGTVILRAQPDQLKQWLPLAPGEHLEGPIWLVDPLGNLMMRFPSNPDPLKTLSVFKKLLYNTAGWKAKHLEPLP</sequence>
<feature type="transmembrane region" description="Helical" evidence="1">
    <location>
        <begin position="24"/>
        <end position="47"/>
    </location>
</feature>
<keyword evidence="1" id="KW-1133">Transmembrane helix</keyword>
<dbReference type="AlphaFoldDB" id="E6PTN3"/>
<gene>
    <name evidence="2" type="ORF">CARN2_3766</name>
</gene>
<accession>E6PTN3</accession>
<evidence type="ECO:0000256" key="1">
    <source>
        <dbReference type="SAM" id="Phobius"/>
    </source>
</evidence>
<name>E6PTN3_9ZZZZ</name>
<dbReference type="InterPro" id="IPR036249">
    <property type="entry name" value="Thioredoxin-like_sf"/>
</dbReference>
<organism evidence="2">
    <name type="scientific">mine drainage metagenome</name>
    <dbReference type="NCBI Taxonomy" id="410659"/>
    <lineage>
        <taxon>unclassified sequences</taxon>
        <taxon>metagenomes</taxon>
        <taxon>ecological metagenomes</taxon>
    </lineage>
</organism>
<comment type="caution">
    <text evidence="2">The sequence shown here is derived from an EMBL/GenBank/DDBJ whole genome shotgun (WGS) entry which is preliminary data.</text>
</comment>
<dbReference type="SUPFAM" id="SSF52833">
    <property type="entry name" value="Thioredoxin-like"/>
    <property type="match status" value="1"/>
</dbReference>
<evidence type="ECO:0000313" key="2">
    <source>
        <dbReference type="EMBL" id="CBH98290.1"/>
    </source>
</evidence>
<protein>
    <recommendedName>
        <fullName evidence="3">Thioredoxin domain-containing protein</fullName>
    </recommendedName>
</protein>
<keyword evidence="1" id="KW-0812">Transmembrane</keyword>
<proteinExistence type="predicted"/>
<keyword evidence="1" id="KW-0472">Membrane</keyword>
<evidence type="ECO:0008006" key="3">
    <source>
        <dbReference type="Google" id="ProtNLM"/>
    </source>
</evidence>
<reference evidence="2" key="1">
    <citation type="submission" date="2009-10" db="EMBL/GenBank/DDBJ databases">
        <title>Diversity of trophic interactions inside an arsenic-rich microbial ecosystem.</title>
        <authorList>
            <person name="Bertin P.N."/>
            <person name="Heinrich-Salmeron A."/>
            <person name="Pelletier E."/>
            <person name="Goulhen-Chollet F."/>
            <person name="Arsene-Ploetze F."/>
            <person name="Gallien S."/>
            <person name="Calteau A."/>
            <person name="Vallenet D."/>
            <person name="Casiot C."/>
            <person name="Chane-Woon-Ming B."/>
            <person name="Giloteaux L."/>
            <person name="Barakat M."/>
            <person name="Bonnefoy V."/>
            <person name="Bruneel O."/>
            <person name="Chandler M."/>
            <person name="Cleiss J."/>
            <person name="Duran R."/>
            <person name="Elbaz-Poulichet F."/>
            <person name="Fonknechten N."/>
            <person name="Lauga B."/>
            <person name="Mornico D."/>
            <person name="Ortet P."/>
            <person name="Schaeffer C."/>
            <person name="Siguier P."/>
            <person name="Alexander Thil Smith A."/>
            <person name="Van Dorsselaer A."/>
            <person name="Weissenbach J."/>
            <person name="Medigue C."/>
            <person name="Le Paslier D."/>
        </authorList>
    </citation>
    <scope>NUCLEOTIDE SEQUENCE</scope>
</reference>